<evidence type="ECO:0000259" key="1">
    <source>
        <dbReference type="Pfam" id="PF01637"/>
    </source>
</evidence>
<sequence length="593" mass="70294">MFHAWENQIIRELHEANKVILSNFPRKHRYYIYERFLSDHQCLNIVVDNKGQTLKPAEEYRLYKYIRNWNDAKGAIREGRIEDFRKAANRLSLVFCEALPFSSNGIDDHFDQLYGKMIDIDSHIFNFKIPHKFPIIFIGDLETSQKHVQKAYELVTKLCSDYFALLISFSDDETFYHCVRDSVYKNDFVVLDHNSFWDILCSKSPTKSLINDILEQIDLIKVSPYIYNGPVQSKVFFGRLEEEKRILQNSERSNFVIMANRKIGKTSLLFRLLPLLKQKLHRHQIFYFDLHAVYDYKSFYAVLERNEEFEKLVKEYDYGNILHFSKIVSRIKNKNNDRVPMFIFDEIDSLLSHDLQNNEQLFKVFRSLSQQENVKFIFSGTKVISHCISNPESPFFNFCEPIKIGTLDYKSARELITEPMHTLNIEFENEEIIDNINEITSCHPNMIQYICDKLIGAINTKEKRVITMEDFKNIKFSSQFYKYFEFIMWGQANSSIERLIIYSMWNRENFKIDDIVKEFDKWALPTEEIESLVTVLEIYSILSRVDDEYFFTYKKFTEIIDQRTDVALLTKSCLQEAISDGMGSQRSDKSSRQ</sequence>
<reference evidence="2 3" key="1">
    <citation type="journal article" date="2014" name="Nature">
        <title>An environmental bacterial taxon with a large and distinct metabolic repertoire.</title>
        <authorList>
            <person name="Wilson M.C."/>
            <person name="Mori T."/>
            <person name="Ruckert C."/>
            <person name="Uria A.R."/>
            <person name="Helf M.J."/>
            <person name="Takada K."/>
            <person name="Gernert C."/>
            <person name="Steffens U.A."/>
            <person name="Heycke N."/>
            <person name="Schmitt S."/>
            <person name="Rinke C."/>
            <person name="Helfrich E.J."/>
            <person name="Brachmann A.O."/>
            <person name="Gurgui C."/>
            <person name="Wakimoto T."/>
            <person name="Kracht M."/>
            <person name="Crusemann M."/>
            <person name="Hentschel U."/>
            <person name="Abe I."/>
            <person name="Matsunaga S."/>
            <person name="Kalinowski J."/>
            <person name="Takeyama H."/>
            <person name="Piel J."/>
        </authorList>
    </citation>
    <scope>NUCLEOTIDE SEQUENCE [LARGE SCALE GENOMIC DNA]</scope>
    <source>
        <strain evidence="3">TSY2</strain>
    </source>
</reference>
<gene>
    <name evidence="2" type="ORF">ETSY2_42815</name>
</gene>
<dbReference type="PANTHER" id="PTHR34301:SF8">
    <property type="entry name" value="ATPASE DOMAIN-CONTAINING PROTEIN"/>
    <property type="match status" value="1"/>
</dbReference>
<name>W4LK20_9BACT</name>
<accession>W4LK20</accession>
<dbReference type="PANTHER" id="PTHR34301">
    <property type="entry name" value="DNA-BINDING PROTEIN-RELATED"/>
    <property type="match status" value="1"/>
</dbReference>
<dbReference type="Gene3D" id="3.40.50.300">
    <property type="entry name" value="P-loop containing nucleotide triphosphate hydrolases"/>
    <property type="match status" value="1"/>
</dbReference>
<protein>
    <recommendedName>
        <fullName evidence="1">ATPase domain-containing protein</fullName>
    </recommendedName>
</protein>
<dbReference type="EMBL" id="AZHX01001947">
    <property type="protein sequence ID" value="ETW98443.1"/>
    <property type="molecule type" value="Genomic_DNA"/>
</dbReference>
<feature type="domain" description="ATPase" evidence="1">
    <location>
        <begin position="244"/>
        <end position="448"/>
    </location>
</feature>
<dbReference type="InterPro" id="IPR027417">
    <property type="entry name" value="P-loop_NTPase"/>
</dbReference>
<dbReference type="GO" id="GO:0005524">
    <property type="term" value="F:ATP binding"/>
    <property type="evidence" value="ECO:0007669"/>
    <property type="project" value="InterPro"/>
</dbReference>
<dbReference type="Proteomes" id="UP000019140">
    <property type="component" value="Unassembled WGS sequence"/>
</dbReference>
<organism evidence="2 3">
    <name type="scientific">Candidatus Entotheonella gemina</name>
    <dbReference type="NCBI Taxonomy" id="1429439"/>
    <lineage>
        <taxon>Bacteria</taxon>
        <taxon>Pseudomonadati</taxon>
        <taxon>Nitrospinota/Tectimicrobiota group</taxon>
        <taxon>Candidatus Tectimicrobiota</taxon>
        <taxon>Candidatus Entotheonellia</taxon>
        <taxon>Candidatus Entotheonellales</taxon>
        <taxon>Candidatus Entotheonellaceae</taxon>
        <taxon>Candidatus Entotheonella</taxon>
    </lineage>
</organism>
<keyword evidence="3" id="KW-1185">Reference proteome</keyword>
<comment type="caution">
    <text evidence="2">The sequence shown here is derived from an EMBL/GenBank/DDBJ whole genome shotgun (WGS) entry which is preliminary data.</text>
</comment>
<evidence type="ECO:0000313" key="2">
    <source>
        <dbReference type="EMBL" id="ETW98443.1"/>
    </source>
</evidence>
<dbReference type="Pfam" id="PF01637">
    <property type="entry name" value="ATPase_2"/>
    <property type="match status" value="1"/>
</dbReference>
<evidence type="ECO:0000313" key="3">
    <source>
        <dbReference type="Proteomes" id="UP000019140"/>
    </source>
</evidence>
<dbReference type="HOGENOM" id="CLU_459832_0_0_7"/>
<proteinExistence type="predicted"/>
<dbReference type="SUPFAM" id="SSF52540">
    <property type="entry name" value="P-loop containing nucleoside triphosphate hydrolases"/>
    <property type="match status" value="1"/>
</dbReference>
<dbReference type="AlphaFoldDB" id="W4LK20"/>
<dbReference type="InterPro" id="IPR011579">
    <property type="entry name" value="ATPase_dom"/>
</dbReference>